<keyword evidence="3" id="KW-1185">Reference proteome</keyword>
<gene>
    <name evidence="2" type="ORF">CKO42_25690</name>
</gene>
<evidence type="ECO:0000313" key="2">
    <source>
        <dbReference type="EMBL" id="MBK1621719.1"/>
    </source>
</evidence>
<accession>A0A9X1B734</accession>
<comment type="caution">
    <text evidence="2">The sequence shown here is derived from an EMBL/GenBank/DDBJ whole genome shotgun (WGS) entry which is preliminary data.</text>
</comment>
<evidence type="ECO:0000313" key="3">
    <source>
        <dbReference type="Proteomes" id="UP001138768"/>
    </source>
</evidence>
<proteinExistence type="predicted"/>
<organism evidence="2 3">
    <name type="scientific">Lamprobacter modestohalophilus</name>
    <dbReference type="NCBI Taxonomy" id="1064514"/>
    <lineage>
        <taxon>Bacteria</taxon>
        <taxon>Pseudomonadati</taxon>
        <taxon>Pseudomonadota</taxon>
        <taxon>Gammaproteobacteria</taxon>
        <taxon>Chromatiales</taxon>
        <taxon>Chromatiaceae</taxon>
        <taxon>Lamprobacter</taxon>
    </lineage>
</organism>
<dbReference type="RefSeq" id="WP_200251818.1">
    <property type="nucleotide sequence ID" value="NZ_NRRY01000105.1"/>
</dbReference>
<evidence type="ECO:0008006" key="4">
    <source>
        <dbReference type="Google" id="ProtNLM"/>
    </source>
</evidence>
<dbReference type="Proteomes" id="UP001138768">
    <property type="component" value="Unassembled WGS sequence"/>
</dbReference>
<feature type="compositionally biased region" description="Polar residues" evidence="1">
    <location>
        <begin position="59"/>
        <end position="69"/>
    </location>
</feature>
<dbReference type="EMBL" id="NRRY01000105">
    <property type="protein sequence ID" value="MBK1621719.1"/>
    <property type="molecule type" value="Genomic_DNA"/>
</dbReference>
<feature type="region of interest" description="Disordered" evidence="1">
    <location>
        <begin position="54"/>
        <end position="85"/>
    </location>
</feature>
<reference evidence="2 3" key="1">
    <citation type="journal article" date="2020" name="Microorganisms">
        <title>Osmotic Adaptation and Compatible Solute Biosynthesis of Phototrophic Bacteria as Revealed from Genome Analyses.</title>
        <authorList>
            <person name="Imhoff J.F."/>
            <person name="Rahn T."/>
            <person name="Kunzel S."/>
            <person name="Keller A."/>
            <person name="Neulinger S.C."/>
        </authorList>
    </citation>
    <scope>NUCLEOTIDE SEQUENCE [LARGE SCALE GENOMIC DNA]</scope>
    <source>
        <strain evidence="2 3">DSM 25653</strain>
    </source>
</reference>
<dbReference type="AlphaFoldDB" id="A0A9X1B734"/>
<evidence type="ECO:0000256" key="1">
    <source>
        <dbReference type="SAM" id="MobiDB-lite"/>
    </source>
</evidence>
<protein>
    <recommendedName>
        <fullName evidence="4">DUF2281 domain-containing protein</fullName>
    </recommendedName>
</protein>
<sequence length="85" mass="9691">MNTTAEVLYQKLKTLPPSQLVEVDDFLEFIKQRRDKGRQAASQRLAEAMEKLDALDTPPMSNQEIQSEIQAARAQKPLDANAHRR</sequence>
<name>A0A9X1B734_9GAMM</name>